<proteinExistence type="predicted"/>
<gene>
    <name evidence="1" type="ORF">EKO22_11445</name>
</gene>
<sequence>MDYKNRLKGVVTQVLLKSLLEDAGYRIVPLGIEEVLRELACLDEAKYKELKLPDQLRKLPDFFVADIDFQETFLVEVKYRKKWNPTTRANLQEVLLQQTRLWNPLLLIIFLGNSAKPHYQDEKPSHFIKTTQLRSENNNIYFLNSSREWMIWEEADWDKFIRIQDIFIHVEDQREYQTITKATSILKSLVSLDLFE</sequence>
<protein>
    <recommendedName>
        <fullName evidence="2">Restriction endonuclease</fullName>
    </recommendedName>
</protein>
<dbReference type="EMBL" id="CP034671">
    <property type="protein sequence ID" value="QFZ92856.2"/>
    <property type="molecule type" value="Genomic_DNA"/>
</dbReference>
<accession>A0AAT9JWU8</accession>
<reference evidence="1" key="1">
    <citation type="submission" date="2024-01" db="EMBL/GenBank/DDBJ databases">
        <title>Synechococcus elongatus PCC 11802, a close yet different native of Synechococcus elongatus PCC 11801.</title>
        <authorList>
            <person name="Jaiswal D."/>
            <person name="Sengupta A."/>
            <person name="Sengupta S."/>
            <person name="Pakrasi H.B."/>
            <person name="Wangikar P."/>
        </authorList>
    </citation>
    <scope>NUCLEOTIDE SEQUENCE</scope>
    <source>
        <strain evidence="1">PCC 11802</strain>
    </source>
</reference>
<evidence type="ECO:0008006" key="2">
    <source>
        <dbReference type="Google" id="ProtNLM"/>
    </source>
</evidence>
<dbReference type="AlphaFoldDB" id="A0AAT9JWU8"/>
<dbReference type="RefSeq" id="WP_208678234.1">
    <property type="nucleotide sequence ID" value="NZ_CP034671.2"/>
</dbReference>
<name>A0AAT9JWU8_SYNEL</name>
<evidence type="ECO:0000313" key="1">
    <source>
        <dbReference type="EMBL" id="QFZ92856.2"/>
    </source>
</evidence>
<organism evidence="1">
    <name type="scientific">Synechococcus elongatus PCC 11802</name>
    <dbReference type="NCBI Taxonomy" id="2283154"/>
    <lineage>
        <taxon>Bacteria</taxon>
        <taxon>Bacillati</taxon>
        <taxon>Cyanobacteriota</taxon>
        <taxon>Cyanophyceae</taxon>
        <taxon>Synechococcales</taxon>
        <taxon>Synechococcaceae</taxon>
        <taxon>Synechococcus</taxon>
    </lineage>
</organism>